<dbReference type="GO" id="GO:0030544">
    <property type="term" value="F:Hsp70 protein binding"/>
    <property type="evidence" value="ECO:0000318"/>
    <property type="project" value="GO_Central"/>
</dbReference>
<feature type="compositionally biased region" description="Polar residues" evidence="5">
    <location>
        <begin position="55"/>
        <end position="69"/>
    </location>
</feature>
<dbReference type="InterPro" id="IPR001623">
    <property type="entry name" value="DnaJ_domain"/>
</dbReference>
<dbReference type="PANTHER" id="PTHR43908">
    <property type="entry name" value="AT29763P-RELATED"/>
    <property type="match status" value="1"/>
</dbReference>
<dbReference type="PRINTS" id="PR00625">
    <property type="entry name" value="JDOMAIN"/>
</dbReference>
<dbReference type="FunCoup" id="A0A251VAN3">
    <property type="interactions" value="4504"/>
</dbReference>
<accession>A0A251VAN3</accession>
<feature type="domain" description="J" evidence="6">
    <location>
        <begin position="102"/>
        <end position="166"/>
    </location>
</feature>
<dbReference type="PROSITE" id="PS50076">
    <property type="entry name" value="DNAJ_2"/>
    <property type="match status" value="1"/>
</dbReference>
<feature type="region of interest" description="Disordered" evidence="5">
    <location>
        <begin position="55"/>
        <end position="86"/>
    </location>
</feature>
<name>A0A251VAN3_HELAN</name>
<reference evidence="8" key="1">
    <citation type="journal article" date="2017" name="Nature">
        <title>The sunflower genome provides insights into oil metabolism, flowering and Asterid evolution.</title>
        <authorList>
            <person name="Badouin H."/>
            <person name="Gouzy J."/>
            <person name="Grassa C.J."/>
            <person name="Murat F."/>
            <person name="Staton S.E."/>
            <person name="Cottret L."/>
            <person name="Lelandais-Briere C."/>
            <person name="Owens G.L."/>
            <person name="Carrere S."/>
            <person name="Mayjonade B."/>
            <person name="Legrand L."/>
            <person name="Gill N."/>
            <person name="Kane N.C."/>
            <person name="Bowers J.E."/>
            <person name="Hubner S."/>
            <person name="Bellec A."/>
            <person name="Berard A."/>
            <person name="Berges H."/>
            <person name="Blanchet N."/>
            <person name="Boniface M.C."/>
            <person name="Brunel D."/>
            <person name="Catrice O."/>
            <person name="Chaidir N."/>
            <person name="Claudel C."/>
            <person name="Donnadieu C."/>
            <person name="Faraut T."/>
            <person name="Fievet G."/>
            <person name="Helmstetter N."/>
            <person name="King M."/>
            <person name="Knapp S.J."/>
            <person name="Lai Z."/>
            <person name="Le Paslier M.C."/>
            <person name="Lippi Y."/>
            <person name="Lorenzon L."/>
            <person name="Mandel J.R."/>
            <person name="Marage G."/>
            <person name="Marchand G."/>
            <person name="Marquand E."/>
            <person name="Bret-Mestries E."/>
            <person name="Morien E."/>
            <person name="Nambeesan S."/>
            <person name="Nguyen T."/>
            <person name="Pegot-Espagnet P."/>
            <person name="Pouilly N."/>
            <person name="Raftis F."/>
            <person name="Sallet E."/>
            <person name="Schiex T."/>
            <person name="Thomas J."/>
            <person name="Vandecasteele C."/>
            <person name="Vares D."/>
            <person name="Vear F."/>
            <person name="Vautrin S."/>
            <person name="Crespi M."/>
            <person name="Mangin B."/>
            <person name="Burke J.M."/>
            <person name="Salse J."/>
            <person name="Munos S."/>
            <person name="Vincourt P."/>
            <person name="Rieseberg L.H."/>
            <person name="Langlade N.B."/>
        </authorList>
    </citation>
    <scope>NUCLEOTIDE SEQUENCE [LARGE SCALE GENOMIC DNA]</scope>
    <source>
        <strain evidence="8">cv. SF193</strain>
    </source>
</reference>
<evidence type="ECO:0000313" key="8">
    <source>
        <dbReference type="Proteomes" id="UP000215914"/>
    </source>
</evidence>
<dbReference type="SUPFAM" id="SSF46565">
    <property type="entry name" value="Chaperone J-domain"/>
    <property type="match status" value="1"/>
</dbReference>
<dbReference type="Pfam" id="PF09320">
    <property type="entry name" value="DUF1977"/>
    <property type="match status" value="1"/>
</dbReference>
<keyword evidence="3" id="KW-1133">Transmembrane helix</keyword>
<protein>
    <recommendedName>
        <fullName evidence="6">J domain-containing protein</fullName>
    </recommendedName>
</protein>
<evidence type="ECO:0000256" key="2">
    <source>
        <dbReference type="ARBA" id="ARBA00022692"/>
    </source>
</evidence>
<organism evidence="7 8">
    <name type="scientific">Helianthus annuus</name>
    <name type="common">Common sunflower</name>
    <dbReference type="NCBI Taxonomy" id="4232"/>
    <lineage>
        <taxon>Eukaryota</taxon>
        <taxon>Viridiplantae</taxon>
        <taxon>Streptophyta</taxon>
        <taxon>Embryophyta</taxon>
        <taxon>Tracheophyta</taxon>
        <taxon>Spermatophyta</taxon>
        <taxon>Magnoliopsida</taxon>
        <taxon>eudicotyledons</taxon>
        <taxon>Gunneridae</taxon>
        <taxon>Pentapetalae</taxon>
        <taxon>asterids</taxon>
        <taxon>campanulids</taxon>
        <taxon>Asterales</taxon>
        <taxon>Asteraceae</taxon>
        <taxon>Asteroideae</taxon>
        <taxon>Heliantheae alliance</taxon>
        <taxon>Heliantheae</taxon>
        <taxon>Helianthus</taxon>
    </lineage>
</organism>
<dbReference type="OMA" id="DDRMRKK"/>
<keyword evidence="4" id="KW-0472">Membrane</keyword>
<dbReference type="SMART" id="SM00271">
    <property type="entry name" value="DnaJ"/>
    <property type="match status" value="1"/>
</dbReference>
<feature type="compositionally biased region" description="Basic and acidic residues" evidence="5">
    <location>
        <begin position="72"/>
        <end position="86"/>
    </location>
</feature>
<evidence type="ECO:0000259" key="6">
    <source>
        <dbReference type="PROSITE" id="PS50076"/>
    </source>
</evidence>
<dbReference type="InterPro" id="IPR036869">
    <property type="entry name" value="J_dom_sf"/>
</dbReference>
<keyword evidence="2" id="KW-0812">Transmembrane</keyword>
<dbReference type="CDD" id="cd06257">
    <property type="entry name" value="DnaJ"/>
    <property type="match status" value="1"/>
</dbReference>
<comment type="subcellular location">
    <subcellularLocation>
        <location evidence="1">Membrane</location>
        <topology evidence="1">Single-pass membrane protein</topology>
    </subcellularLocation>
</comment>
<dbReference type="PANTHER" id="PTHR43908:SF5">
    <property type="entry name" value="CHAPERONE PROTEIN DNAJ 49"/>
    <property type="match status" value="1"/>
</dbReference>
<dbReference type="STRING" id="4232.A0A251VAN3"/>
<dbReference type="GO" id="GO:0005789">
    <property type="term" value="C:endoplasmic reticulum membrane"/>
    <property type="evidence" value="ECO:0000318"/>
    <property type="project" value="GO_Central"/>
</dbReference>
<dbReference type="Pfam" id="PF00226">
    <property type="entry name" value="DnaJ"/>
    <property type="match status" value="1"/>
</dbReference>
<evidence type="ECO:0000256" key="3">
    <source>
        <dbReference type="ARBA" id="ARBA00022989"/>
    </source>
</evidence>
<dbReference type="GO" id="GO:0071218">
    <property type="term" value="P:cellular response to misfolded protein"/>
    <property type="evidence" value="ECO:0000318"/>
    <property type="project" value="GO_Central"/>
</dbReference>
<sequence>MDGNKDEAMKCIGIAKEAIASGNKERALKFIGIAQRLNHNLSVDDLLAACKNLDSANPSPSDGRNNVASNRVDPKQDEGVKGEPSYTEEHVQVVRKIKSSTDYYEILGVGKSCSVEEVKKAYRKLSLKVHPDKNKAPGSEEAFKKVGKAFKCLSDDNSRRQYDQTGFVEGDEYGQQYNHMRRRRRTGHNMFEDDFDADEIFRSFFGQGDMFRTAHVYRTRRAAAGGQHTGDGGGGGTNPNMMLLLQLLPFLLIVLLACLPFSEPEYSLQRNYTYQFSKMTKEYGVEFYVKSSDFDQKYPLGSPARVNIENSVFKDYKNMLWRYCHVEMQRRSWSRNLPTPHCDKLEKNLFKVDRWRTILPLAVISEFNWLVNF</sequence>
<dbReference type="InterPro" id="IPR051100">
    <property type="entry name" value="DnaJ_subfamily_B/C"/>
</dbReference>
<dbReference type="AlphaFoldDB" id="A0A251VAN3"/>
<dbReference type="InterPro" id="IPR015399">
    <property type="entry name" value="DUF1977_DnaJ-like"/>
</dbReference>
<dbReference type="Gene3D" id="1.10.287.110">
    <property type="entry name" value="DnaJ domain"/>
    <property type="match status" value="1"/>
</dbReference>
<evidence type="ECO:0000313" key="7">
    <source>
        <dbReference type="EMBL" id="OTG32677.1"/>
    </source>
</evidence>
<evidence type="ECO:0000256" key="4">
    <source>
        <dbReference type="ARBA" id="ARBA00023136"/>
    </source>
</evidence>
<evidence type="ECO:0000256" key="5">
    <source>
        <dbReference type="SAM" id="MobiDB-lite"/>
    </source>
</evidence>
<dbReference type="InParanoid" id="A0A251VAN3"/>
<dbReference type="Proteomes" id="UP000215914">
    <property type="component" value="Chromosome 3"/>
</dbReference>
<gene>
    <name evidence="7" type="ORF">HannXRQ_Chr03g0089321</name>
</gene>
<proteinExistence type="predicted"/>
<evidence type="ECO:0000256" key="1">
    <source>
        <dbReference type="ARBA" id="ARBA00004167"/>
    </source>
</evidence>
<dbReference type="EMBL" id="CM007892">
    <property type="protein sequence ID" value="OTG32677.1"/>
    <property type="molecule type" value="Genomic_DNA"/>
</dbReference>
<keyword evidence="8" id="KW-1185">Reference proteome</keyword>